<dbReference type="SUPFAM" id="SSF102114">
    <property type="entry name" value="Radical SAM enzymes"/>
    <property type="match status" value="1"/>
</dbReference>
<dbReference type="Gene3D" id="3.80.30.20">
    <property type="entry name" value="tm_1862 like domain"/>
    <property type="match status" value="1"/>
</dbReference>
<keyword evidence="3" id="KW-1185">Reference proteome</keyword>
<dbReference type="SFLD" id="SFLDS00029">
    <property type="entry name" value="Radical_SAM"/>
    <property type="match status" value="1"/>
</dbReference>
<dbReference type="NCBIfam" id="TIGR03960">
    <property type="entry name" value="rSAM_fuse_unch"/>
    <property type="match status" value="1"/>
</dbReference>
<dbReference type="InterPro" id="IPR023862">
    <property type="entry name" value="CHP03960_rSAM"/>
</dbReference>
<dbReference type="PANTHER" id="PTHR42731">
    <property type="entry name" value="SLL1084 PROTEIN"/>
    <property type="match status" value="1"/>
</dbReference>
<evidence type="ECO:0000313" key="3">
    <source>
        <dbReference type="Proteomes" id="UP000295302"/>
    </source>
</evidence>
<dbReference type="EMBL" id="SMKQ01000084">
    <property type="protein sequence ID" value="TDD45127.1"/>
    <property type="molecule type" value="Genomic_DNA"/>
</dbReference>
<dbReference type="PROSITE" id="PS51918">
    <property type="entry name" value="RADICAL_SAM"/>
    <property type="match status" value="1"/>
</dbReference>
<evidence type="ECO:0000259" key="1">
    <source>
        <dbReference type="PROSITE" id="PS51918"/>
    </source>
</evidence>
<comment type="caution">
    <text evidence="2">The sequence shown here is derived from an EMBL/GenBank/DDBJ whole genome shotgun (WGS) entry which is preliminary data.</text>
</comment>
<sequence>MTVESIFHRLEALLPKVQKPIQYVGGELNSTIKDWDSADVRWALMYPDAYEVGLPNQGVAILYEILNELPGTLAERTYAVWPDLEALMRAEGVPQFTVDAHRPVRAFDVLGISFSTELGYTNMLTALDLAGIPLLAADRGEDDPIVLAGGHAAFNPEPIADFLDAAVLGDGEQISIAITEVIREWKAEGSPGGRDELLMRLAESGGVYVPKFYDVEYHDDGRIKRVAPNRPDVPWRVHKHTVMDLDEWPYPKKPLVPLAETVHERFSVEIFRGCTRGCRFCQAGMITRPVRERSITTIGAMVENGIKQSGFNEVGLLSLSSADHSEIADVAKGLADQYEGTNTSLSLPSTRVDAFNIDLANEFSRNGRRSGLTFAPEGGSERMRKVINKMVTEEDLIRTVTTAYSQGWRQVKLYFMCGLPTEQDEDVLGIADLAKKVIKAGREATGSRDIRCTVSIGGFVPKPHTPFQWAAQTDHETVDRRLKALRDALRSDKAYGRAIGYRYHDGKPSIVEGLLSRGDRRIGAVIRNVWEDGGRFDGWSEHFSYERWMAAAEKAGVDVDWYTTREREENEVLPWDHLDAGLDREWLWQDWQDAVSGGEVEDCRWTPCYDCGVCPTMGTEIQIGPTGRKLLPLTVV</sequence>
<dbReference type="SMART" id="SM00729">
    <property type="entry name" value="Elp3"/>
    <property type="match status" value="1"/>
</dbReference>
<dbReference type="CDD" id="cd01335">
    <property type="entry name" value="Radical_SAM"/>
    <property type="match status" value="1"/>
</dbReference>
<feature type="domain" description="Radical SAM core" evidence="1">
    <location>
        <begin position="260"/>
        <end position="502"/>
    </location>
</feature>
<dbReference type="InterPro" id="IPR058240">
    <property type="entry name" value="rSAM_sf"/>
</dbReference>
<dbReference type="GO" id="GO:0051536">
    <property type="term" value="F:iron-sulfur cluster binding"/>
    <property type="evidence" value="ECO:0007669"/>
    <property type="project" value="InterPro"/>
</dbReference>
<dbReference type="GO" id="GO:0003824">
    <property type="term" value="F:catalytic activity"/>
    <property type="evidence" value="ECO:0007669"/>
    <property type="project" value="InterPro"/>
</dbReference>
<accession>A0A4V2YL85</accession>
<dbReference type="InterPro" id="IPR023404">
    <property type="entry name" value="rSAM_horseshoe"/>
</dbReference>
<dbReference type="PANTHER" id="PTHR42731:SF1">
    <property type="entry name" value="RADICAL SAM DOMAIN PROTEIN"/>
    <property type="match status" value="1"/>
</dbReference>
<dbReference type="AlphaFoldDB" id="A0A4V2YL85"/>
<organism evidence="2 3">
    <name type="scientific">Nonomuraea terrae</name>
    <dbReference type="NCBI Taxonomy" id="2530383"/>
    <lineage>
        <taxon>Bacteria</taxon>
        <taxon>Bacillati</taxon>
        <taxon>Actinomycetota</taxon>
        <taxon>Actinomycetes</taxon>
        <taxon>Streptosporangiales</taxon>
        <taxon>Streptosporangiaceae</taxon>
        <taxon>Nonomuraea</taxon>
    </lineage>
</organism>
<reference evidence="2 3" key="1">
    <citation type="submission" date="2019-03" db="EMBL/GenBank/DDBJ databases">
        <title>Draft genome sequences of novel Actinobacteria.</title>
        <authorList>
            <person name="Sahin N."/>
            <person name="Ay H."/>
            <person name="Saygin H."/>
        </authorList>
    </citation>
    <scope>NUCLEOTIDE SEQUENCE [LARGE SCALE GENOMIC DNA]</scope>
    <source>
        <strain evidence="2 3">CH32</strain>
    </source>
</reference>
<dbReference type="InterPro" id="IPR045784">
    <property type="entry name" value="Radical_SAM_N2"/>
</dbReference>
<dbReference type="SFLD" id="SFLDG01082">
    <property type="entry name" value="B12-binding_domain_containing"/>
    <property type="match status" value="1"/>
</dbReference>
<dbReference type="Proteomes" id="UP000295302">
    <property type="component" value="Unassembled WGS sequence"/>
</dbReference>
<dbReference type="Pfam" id="PF04055">
    <property type="entry name" value="Radical_SAM"/>
    <property type="match status" value="1"/>
</dbReference>
<name>A0A4V2YL85_9ACTN</name>
<dbReference type="InterPro" id="IPR006638">
    <property type="entry name" value="Elp3/MiaA/NifB-like_rSAM"/>
</dbReference>
<dbReference type="RefSeq" id="WP_132615945.1">
    <property type="nucleotide sequence ID" value="NZ_SMKQ01000084.1"/>
</dbReference>
<dbReference type="InterPro" id="IPR007197">
    <property type="entry name" value="rSAM"/>
</dbReference>
<proteinExistence type="predicted"/>
<dbReference type="Pfam" id="PF19864">
    <property type="entry name" value="Radical_SAM_N2"/>
    <property type="match status" value="1"/>
</dbReference>
<protein>
    <submittedName>
        <fullName evidence="2">TIGR03960 family B12-binding radical SAM protein</fullName>
    </submittedName>
</protein>
<evidence type="ECO:0000313" key="2">
    <source>
        <dbReference type="EMBL" id="TDD45127.1"/>
    </source>
</evidence>
<dbReference type="OrthoDB" id="9806827at2"/>
<gene>
    <name evidence="2" type="ORF">E1286_24890</name>
</gene>